<dbReference type="EMBL" id="AGUF01000074">
    <property type="protein sequence ID" value="EHK63769.1"/>
    <property type="molecule type" value="Genomic_DNA"/>
</dbReference>
<comment type="function">
    <text evidence="1 8">Attaches a formyl group to the free amino group of methionyl-tRNA(fMet). The formyl group appears to play a dual role in the initiator identity of N-formylmethionyl-tRNA by promoting its recognition by IF2 and preventing the misappropriation of this tRNA by the elongation apparatus.</text>
</comment>
<organism evidence="11 12">
    <name type="scientific">Achromobacter arsenitoxydans SY8</name>
    <dbReference type="NCBI Taxonomy" id="477184"/>
    <lineage>
        <taxon>Bacteria</taxon>
        <taxon>Pseudomonadati</taxon>
        <taxon>Pseudomonadota</taxon>
        <taxon>Betaproteobacteria</taxon>
        <taxon>Burkholderiales</taxon>
        <taxon>Alcaligenaceae</taxon>
        <taxon>Achromobacter</taxon>
    </lineage>
</organism>
<accession>H0FCX6</accession>
<dbReference type="RefSeq" id="WP_008166906.1">
    <property type="nucleotide sequence ID" value="NZ_AGUF01000074.1"/>
</dbReference>
<protein>
    <recommendedName>
        <fullName evidence="4 8">Methionyl-tRNA formyltransferase</fullName>
        <ecNumber evidence="3 8">2.1.2.9</ecNumber>
    </recommendedName>
</protein>
<dbReference type="eggNOG" id="COG0223">
    <property type="taxonomic scope" value="Bacteria"/>
</dbReference>
<gene>
    <name evidence="8 11" type="primary">fmt</name>
    <name evidence="11" type="ORF">KYC_23178</name>
</gene>
<dbReference type="NCBIfam" id="TIGR00460">
    <property type="entry name" value="fmt"/>
    <property type="match status" value="1"/>
</dbReference>
<dbReference type="EC" id="2.1.2.9" evidence="3 8"/>
<feature type="binding site" evidence="8">
    <location>
        <begin position="117"/>
        <end position="120"/>
    </location>
    <ligand>
        <name>(6S)-5,6,7,8-tetrahydrofolate</name>
        <dbReference type="ChEBI" id="CHEBI:57453"/>
    </ligand>
</feature>
<evidence type="ECO:0000256" key="6">
    <source>
        <dbReference type="ARBA" id="ARBA00022917"/>
    </source>
</evidence>
<feature type="domain" description="Formyl transferase N-terminal" evidence="9">
    <location>
        <begin position="1"/>
        <end position="188"/>
    </location>
</feature>
<evidence type="ECO:0000256" key="2">
    <source>
        <dbReference type="ARBA" id="ARBA00010699"/>
    </source>
</evidence>
<dbReference type="HAMAP" id="MF_00182">
    <property type="entry name" value="Formyl_trans"/>
    <property type="match status" value="1"/>
</dbReference>
<evidence type="ECO:0000256" key="8">
    <source>
        <dbReference type="HAMAP-Rule" id="MF_00182"/>
    </source>
</evidence>
<dbReference type="Gene3D" id="3.40.50.170">
    <property type="entry name" value="Formyl transferase, N-terminal domain"/>
    <property type="match status" value="1"/>
</dbReference>
<dbReference type="InterPro" id="IPR005793">
    <property type="entry name" value="Formyl_trans_C"/>
</dbReference>
<dbReference type="STRING" id="477184.KYC_23178"/>
<dbReference type="PANTHER" id="PTHR11138">
    <property type="entry name" value="METHIONYL-TRNA FORMYLTRANSFERASE"/>
    <property type="match status" value="1"/>
</dbReference>
<dbReference type="InterPro" id="IPR011034">
    <property type="entry name" value="Formyl_transferase-like_C_sf"/>
</dbReference>
<evidence type="ECO:0000256" key="5">
    <source>
        <dbReference type="ARBA" id="ARBA00022679"/>
    </source>
</evidence>
<dbReference type="CDD" id="cd08704">
    <property type="entry name" value="Met_tRNA_FMT_C"/>
    <property type="match status" value="1"/>
</dbReference>
<dbReference type="InterPro" id="IPR036477">
    <property type="entry name" value="Formyl_transf_N_sf"/>
</dbReference>
<proteinExistence type="inferred from homology"/>
<comment type="caution">
    <text evidence="11">The sequence shown here is derived from an EMBL/GenBank/DDBJ whole genome shotgun (WGS) entry which is preliminary data.</text>
</comment>
<dbReference type="InterPro" id="IPR041711">
    <property type="entry name" value="Met-tRNA-FMT_N"/>
</dbReference>
<dbReference type="GO" id="GO:0005829">
    <property type="term" value="C:cytosol"/>
    <property type="evidence" value="ECO:0007669"/>
    <property type="project" value="TreeGrafter"/>
</dbReference>
<dbReference type="Gene3D" id="3.10.25.10">
    <property type="entry name" value="Formyl transferase, C-terminal domain"/>
    <property type="match status" value="1"/>
</dbReference>
<keyword evidence="12" id="KW-1185">Reference proteome</keyword>
<dbReference type="InterPro" id="IPR044135">
    <property type="entry name" value="Met-tRNA-FMT_C"/>
</dbReference>
<dbReference type="SUPFAM" id="SSF50486">
    <property type="entry name" value="FMT C-terminal domain-like"/>
    <property type="match status" value="1"/>
</dbReference>
<evidence type="ECO:0000313" key="11">
    <source>
        <dbReference type="EMBL" id="EHK63769.1"/>
    </source>
</evidence>
<dbReference type="SUPFAM" id="SSF53328">
    <property type="entry name" value="Formyltransferase"/>
    <property type="match status" value="1"/>
</dbReference>
<evidence type="ECO:0000259" key="10">
    <source>
        <dbReference type="Pfam" id="PF02911"/>
    </source>
</evidence>
<reference evidence="11 12" key="1">
    <citation type="journal article" date="2012" name="J. Bacteriol.">
        <title>Genome sequence of the highly efficient arsenite-oxidizing bacterium Achromobacter arsenitoxydans SY8.</title>
        <authorList>
            <person name="Li X."/>
            <person name="Hu Y."/>
            <person name="Gong J."/>
            <person name="Lin Y."/>
            <person name="Johnstone L."/>
            <person name="Rensing C."/>
            <person name="Wang G."/>
        </authorList>
    </citation>
    <scope>NUCLEOTIDE SEQUENCE [LARGE SCALE GENOMIC DNA]</scope>
    <source>
        <strain evidence="11 12">SY8</strain>
    </source>
</reference>
<sequence>MRIVFAGTPEFARIAFDALRAAGHDIPLVMTQPDRPAGRGLKLTPSPVKQAALDADIEVAQPRSLRLDGRYPDEAAQARELLERVAPDVMVVAAYGLILPQWVLDLPRLGCLNIHASLLPRWRGAAPIQRAIEAGDARTGVTIMQMDQGLDTGDMLLERVVPISDETNAAQLHDALALAGGEAIVEALEALAKGALTPRKQPEEGVTYAAKLDKAEAALDCVQPAELLARRVRAFNPVPGATIRLPGLPDAVKVWRAQALDEATTVAPGSVVRVDATGVDIATGKGVLRLLELQKAGGKRQPVDVFVRGWQPG</sequence>
<dbReference type="GO" id="GO:0004479">
    <property type="term" value="F:methionyl-tRNA formyltransferase activity"/>
    <property type="evidence" value="ECO:0007669"/>
    <property type="project" value="UniProtKB-UniRule"/>
</dbReference>
<dbReference type="PANTHER" id="PTHR11138:SF5">
    <property type="entry name" value="METHIONYL-TRNA FORMYLTRANSFERASE, MITOCHONDRIAL"/>
    <property type="match status" value="1"/>
</dbReference>
<evidence type="ECO:0000256" key="1">
    <source>
        <dbReference type="ARBA" id="ARBA00002606"/>
    </source>
</evidence>
<dbReference type="InterPro" id="IPR005794">
    <property type="entry name" value="Fmt"/>
</dbReference>
<dbReference type="Pfam" id="PF00551">
    <property type="entry name" value="Formyl_trans_N"/>
    <property type="match status" value="1"/>
</dbReference>
<keyword evidence="6 8" id="KW-0648">Protein biosynthesis</keyword>
<dbReference type="CDD" id="cd08646">
    <property type="entry name" value="FMT_core_Met-tRNA-FMT_N"/>
    <property type="match status" value="1"/>
</dbReference>
<feature type="domain" description="Formyl transferase C-terminal" evidence="10">
    <location>
        <begin position="211"/>
        <end position="309"/>
    </location>
</feature>
<name>H0FCX6_9BURK</name>
<keyword evidence="5 8" id="KW-0808">Transferase</keyword>
<dbReference type="AlphaFoldDB" id="H0FCX6"/>
<dbReference type="PATRIC" id="fig|477184.5.peg.4557"/>
<evidence type="ECO:0000256" key="4">
    <source>
        <dbReference type="ARBA" id="ARBA00016014"/>
    </source>
</evidence>
<dbReference type="Proteomes" id="UP000003113">
    <property type="component" value="Unassembled WGS sequence"/>
</dbReference>
<dbReference type="InterPro" id="IPR002376">
    <property type="entry name" value="Formyl_transf_N"/>
</dbReference>
<dbReference type="OrthoDB" id="9802815at2"/>
<evidence type="ECO:0000256" key="3">
    <source>
        <dbReference type="ARBA" id="ARBA00012261"/>
    </source>
</evidence>
<evidence type="ECO:0000313" key="12">
    <source>
        <dbReference type="Proteomes" id="UP000003113"/>
    </source>
</evidence>
<comment type="similarity">
    <text evidence="2 8">Belongs to the Fmt family.</text>
</comment>
<dbReference type="InterPro" id="IPR037022">
    <property type="entry name" value="Formyl_trans_C_sf"/>
</dbReference>
<evidence type="ECO:0000256" key="7">
    <source>
        <dbReference type="ARBA" id="ARBA00048558"/>
    </source>
</evidence>
<comment type="catalytic activity">
    <reaction evidence="7 8">
        <text>L-methionyl-tRNA(fMet) + (6R)-10-formyltetrahydrofolate = N-formyl-L-methionyl-tRNA(fMet) + (6S)-5,6,7,8-tetrahydrofolate + H(+)</text>
        <dbReference type="Rhea" id="RHEA:24380"/>
        <dbReference type="Rhea" id="RHEA-COMP:9952"/>
        <dbReference type="Rhea" id="RHEA-COMP:9953"/>
        <dbReference type="ChEBI" id="CHEBI:15378"/>
        <dbReference type="ChEBI" id="CHEBI:57453"/>
        <dbReference type="ChEBI" id="CHEBI:78530"/>
        <dbReference type="ChEBI" id="CHEBI:78844"/>
        <dbReference type="ChEBI" id="CHEBI:195366"/>
        <dbReference type="EC" id="2.1.2.9"/>
    </reaction>
</comment>
<dbReference type="Pfam" id="PF02911">
    <property type="entry name" value="Formyl_trans_C"/>
    <property type="match status" value="1"/>
</dbReference>
<evidence type="ECO:0000259" key="9">
    <source>
        <dbReference type="Pfam" id="PF00551"/>
    </source>
</evidence>